<evidence type="ECO:0000313" key="5">
    <source>
        <dbReference type="EMBL" id="GLL13111.1"/>
    </source>
</evidence>
<reference evidence="5" key="2">
    <citation type="submission" date="2023-01" db="EMBL/GenBank/DDBJ databases">
        <authorList>
            <person name="Sun Q."/>
            <person name="Evtushenko L."/>
        </authorList>
    </citation>
    <scope>NUCLEOTIDE SEQUENCE</scope>
    <source>
        <strain evidence="5">VKM Ac-1069</strain>
    </source>
</reference>
<dbReference type="InterPro" id="IPR050204">
    <property type="entry name" value="AraC_XylS_family_regulators"/>
</dbReference>
<evidence type="ECO:0000313" key="6">
    <source>
        <dbReference type="Proteomes" id="UP001143463"/>
    </source>
</evidence>
<gene>
    <name evidence="5" type="ORF">GCM10017577_42540</name>
</gene>
<dbReference type="InterPro" id="IPR009057">
    <property type="entry name" value="Homeodomain-like_sf"/>
</dbReference>
<dbReference type="Pfam" id="PF12833">
    <property type="entry name" value="HTH_18"/>
    <property type="match status" value="1"/>
</dbReference>
<dbReference type="AlphaFoldDB" id="A0A9W6L3R7"/>
<organism evidence="5 6">
    <name type="scientific">Pseudonocardia halophobica</name>
    <dbReference type="NCBI Taxonomy" id="29401"/>
    <lineage>
        <taxon>Bacteria</taxon>
        <taxon>Bacillati</taxon>
        <taxon>Actinomycetota</taxon>
        <taxon>Actinomycetes</taxon>
        <taxon>Pseudonocardiales</taxon>
        <taxon>Pseudonocardiaceae</taxon>
        <taxon>Pseudonocardia</taxon>
    </lineage>
</organism>
<dbReference type="PANTHER" id="PTHR46796:SF15">
    <property type="entry name" value="BLL1074 PROTEIN"/>
    <property type="match status" value="1"/>
</dbReference>
<dbReference type="EMBL" id="BSFQ01000019">
    <property type="protein sequence ID" value="GLL13111.1"/>
    <property type="molecule type" value="Genomic_DNA"/>
</dbReference>
<evidence type="ECO:0000256" key="3">
    <source>
        <dbReference type="ARBA" id="ARBA00023163"/>
    </source>
</evidence>
<reference evidence="5" key="1">
    <citation type="journal article" date="2014" name="Int. J. Syst. Evol. Microbiol.">
        <title>Complete genome sequence of Corynebacterium casei LMG S-19264T (=DSM 44701T), isolated from a smear-ripened cheese.</title>
        <authorList>
            <consortium name="US DOE Joint Genome Institute (JGI-PGF)"/>
            <person name="Walter F."/>
            <person name="Albersmeier A."/>
            <person name="Kalinowski J."/>
            <person name="Ruckert C."/>
        </authorList>
    </citation>
    <scope>NUCLEOTIDE SEQUENCE</scope>
    <source>
        <strain evidence="5">VKM Ac-1069</strain>
    </source>
</reference>
<dbReference type="SMART" id="SM00342">
    <property type="entry name" value="HTH_ARAC"/>
    <property type="match status" value="1"/>
</dbReference>
<dbReference type="SUPFAM" id="SSF46689">
    <property type="entry name" value="Homeodomain-like"/>
    <property type="match status" value="1"/>
</dbReference>
<sequence>MEADEYVTVAPHPALRRYVRRLQGYREFSATPLRRLQAPVGSCALILGFGGPLRLHGPAGPAVPSSPRAFLAGMQTAAVHTEFRGHQHGVQVDLTPLGVFVLLGRPTAELTGAVPALDELDDPGLAALPDRLAAEPDWPARFAHVEAFLAGRLLADTARTPDPEVAWAWRALVRRAGLVGIAELAAETGWSRRHLLDRFRAQVGLAPKTAARVLRFERAAGLVVGGGPFGAPGPRHDLATVAAECGYADQAHLTREFRALAGITPSAYRCAFVQATPVAGS</sequence>
<feature type="domain" description="HTH araC/xylS-type" evidence="4">
    <location>
        <begin position="162"/>
        <end position="271"/>
    </location>
</feature>
<dbReference type="RefSeq" id="WP_037044250.1">
    <property type="nucleotide sequence ID" value="NZ_BAAAUZ010000039.1"/>
</dbReference>
<protein>
    <submittedName>
        <fullName evidence="5">AraC family transcriptional regulator</fullName>
    </submittedName>
</protein>
<dbReference type="PANTHER" id="PTHR46796">
    <property type="entry name" value="HTH-TYPE TRANSCRIPTIONAL ACTIVATOR RHAS-RELATED"/>
    <property type="match status" value="1"/>
</dbReference>
<dbReference type="PROSITE" id="PS01124">
    <property type="entry name" value="HTH_ARAC_FAMILY_2"/>
    <property type="match status" value="1"/>
</dbReference>
<evidence type="ECO:0000256" key="1">
    <source>
        <dbReference type="ARBA" id="ARBA00023015"/>
    </source>
</evidence>
<dbReference type="InterPro" id="IPR018060">
    <property type="entry name" value="HTH_AraC"/>
</dbReference>
<dbReference type="GO" id="GO:0043565">
    <property type="term" value="F:sequence-specific DNA binding"/>
    <property type="evidence" value="ECO:0007669"/>
    <property type="project" value="InterPro"/>
</dbReference>
<keyword evidence="6" id="KW-1185">Reference proteome</keyword>
<dbReference type="GO" id="GO:0003700">
    <property type="term" value="F:DNA-binding transcription factor activity"/>
    <property type="evidence" value="ECO:0007669"/>
    <property type="project" value="InterPro"/>
</dbReference>
<dbReference type="Proteomes" id="UP001143463">
    <property type="component" value="Unassembled WGS sequence"/>
</dbReference>
<keyword evidence="1" id="KW-0805">Transcription regulation</keyword>
<name>A0A9W6L3R7_9PSEU</name>
<evidence type="ECO:0000259" key="4">
    <source>
        <dbReference type="PROSITE" id="PS01124"/>
    </source>
</evidence>
<keyword evidence="3" id="KW-0804">Transcription</keyword>
<accession>A0A9W6L3R7</accession>
<evidence type="ECO:0000256" key="2">
    <source>
        <dbReference type="ARBA" id="ARBA00023125"/>
    </source>
</evidence>
<dbReference type="Gene3D" id="1.10.10.60">
    <property type="entry name" value="Homeodomain-like"/>
    <property type="match status" value="1"/>
</dbReference>
<comment type="caution">
    <text evidence="5">The sequence shown here is derived from an EMBL/GenBank/DDBJ whole genome shotgun (WGS) entry which is preliminary data.</text>
</comment>
<proteinExistence type="predicted"/>
<keyword evidence="2" id="KW-0238">DNA-binding</keyword>